<reference evidence="1 2" key="1">
    <citation type="journal article" date="2013" name="Genome Announc.">
        <title>Draft Genome Sequence of Cyclobacterium qasimii Strain M12-11BT, Isolated from Arctic Marine Sediment.</title>
        <authorList>
            <person name="Shivaji S."/>
            <person name="Ara S."/>
            <person name="Singh A."/>
            <person name="Kumar Pinnaka A."/>
        </authorList>
    </citation>
    <scope>NUCLEOTIDE SEQUENCE [LARGE SCALE GENOMIC DNA]</scope>
    <source>
        <strain evidence="1 2">M12-11B</strain>
    </source>
</reference>
<protein>
    <submittedName>
        <fullName evidence="1">Uncharacterized protein</fullName>
    </submittedName>
</protein>
<accession>S7VNA3</accession>
<evidence type="ECO:0000313" key="2">
    <source>
        <dbReference type="Proteomes" id="UP000014974"/>
    </source>
</evidence>
<evidence type="ECO:0000313" key="1">
    <source>
        <dbReference type="EMBL" id="EPR70852.1"/>
    </source>
</evidence>
<sequence length="39" mass="4581">MFIFLIIIGIYFSISSIKKALKLKDVRDKIIFEGRTKHP</sequence>
<gene>
    <name evidence="1" type="ORF">ADICYQ_0848</name>
</gene>
<dbReference type="AlphaFoldDB" id="S7VNA3"/>
<dbReference type="EMBL" id="ATNM01000035">
    <property type="protein sequence ID" value="EPR70852.1"/>
    <property type="molecule type" value="Genomic_DNA"/>
</dbReference>
<dbReference type="Proteomes" id="UP000014974">
    <property type="component" value="Unassembled WGS sequence"/>
</dbReference>
<proteinExistence type="predicted"/>
<comment type="caution">
    <text evidence="1">The sequence shown here is derived from an EMBL/GenBank/DDBJ whole genome shotgun (WGS) entry which is preliminary data.</text>
</comment>
<name>S7VNA3_9BACT</name>
<organism evidence="1 2">
    <name type="scientific">Cyclobacterium qasimii M12-11B</name>
    <dbReference type="NCBI Taxonomy" id="641524"/>
    <lineage>
        <taxon>Bacteria</taxon>
        <taxon>Pseudomonadati</taxon>
        <taxon>Bacteroidota</taxon>
        <taxon>Cytophagia</taxon>
        <taxon>Cytophagales</taxon>
        <taxon>Cyclobacteriaceae</taxon>
        <taxon>Cyclobacterium</taxon>
    </lineage>
</organism>